<accession>A0A2V1E0U5</accession>
<evidence type="ECO:0000313" key="1">
    <source>
        <dbReference type="EMBL" id="PVI04178.1"/>
    </source>
</evidence>
<sequence>MPQLRSMIYGAITSARPQLIKELLLLQVNDEGKAVPGTTALPAIHWDRLVDNPAEAKMGWSFMEDARNTKATDVPRPPVWLEQRIQRERALRVAFINMAATWEAIRMDRPAVQYQQAMQAFRQKLVVLVHMTGGLLPRASELLTIQYKNSANG</sequence>
<dbReference type="EMBL" id="KZ805323">
    <property type="protein sequence ID" value="PVI04178.1"/>
    <property type="molecule type" value="Genomic_DNA"/>
</dbReference>
<name>A0A2V1E0U5_9PLEO</name>
<dbReference type="AlphaFoldDB" id="A0A2V1E0U5"/>
<reference evidence="1 2" key="1">
    <citation type="journal article" date="2018" name="Sci. Rep.">
        <title>Comparative genomics provides insights into the lifestyle and reveals functional heterogeneity of dark septate endophytic fungi.</title>
        <authorList>
            <person name="Knapp D.G."/>
            <person name="Nemeth J.B."/>
            <person name="Barry K."/>
            <person name="Hainaut M."/>
            <person name="Henrissat B."/>
            <person name="Johnson J."/>
            <person name="Kuo A."/>
            <person name="Lim J.H.P."/>
            <person name="Lipzen A."/>
            <person name="Nolan M."/>
            <person name="Ohm R.A."/>
            <person name="Tamas L."/>
            <person name="Grigoriev I.V."/>
            <person name="Spatafora J.W."/>
            <person name="Nagy L.G."/>
            <person name="Kovacs G.M."/>
        </authorList>
    </citation>
    <scope>NUCLEOTIDE SEQUENCE [LARGE SCALE GENOMIC DNA]</scope>
    <source>
        <strain evidence="1 2">DSE2036</strain>
    </source>
</reference>
<gene>
    <name evidence="1" type="ORF">DM02DRAFT_693209</name>
</gene>
<proteinExistence type="predicted"/>
<dbReference type="Proteomes" id="UP000244855">
    <property type="component" value="Unassembled WGS sequence"/>
</dbReference>
<keyword evidence="2" id="KW-1185">Reference proteome</keyword>
<protein>
    <submittedName>
        <fullName evidence="1">Uncharacterized protein</fullName>
    </submittedName>
</protein>
<evidence type="ECO:0000313" key="2">
    <source>
        <dbReference type="Proteomes" id="UP000244855"/>
    </source>
</evidence>
<organism evidence="1 2">
    <name type="scientific">Periconia macrospinosa</name>
    <dbReference type="NCBI Taxonomy" id="97972"/>
    <lineage>
        <taxon>Eukaryota</taxon>
        <taxon>Fungi</taxon>
        <taxon>Dikarya</taxon>
        <taxon>Ascomycota</taxon>
        <taxon>Pezizomycotina</taxon>
        <taxon>Dothideomycetes</taxon>
        <taxon>Pleosporomycetidae</taxon>
        <taxon>Pleosporales</taxon>
        <taxon>Massarineae</taxon>
        <taxon>Periconiaceae</taxon>
        <taxon>Periconia</taxon>
    </lineage>
</organism>
<feature type="non-terminal residue" evidence="1">
    <location>
        <position position="153"/>
    </location>
</feature>
<dbReference type="OrthoDB" id="5425274at2759"/>